<dbReference type="SUPFAM" id="SSF140500">
    <property type="entry name" value="BAS1536-like"/>
    <property type="match status" value="1"/>
</dbReference>
<dbReference type="PATRIC" id="fig|1195236.3.peg.5313"/>
<proteinExistence type="predicted"/>
<sequence length="48" mass="5584">MLVDEINNLREVLNEQVENCSLDNESLLALSQDLDKLIVEYYKDVLMV</sequence>
<dbReference type="EMBL" id="AORV01000070">
    <property type="protein sequence ID" value="EMS69235.1"/>
    <property type="molecule type" value="Genomic_DNA"/>
</dbReference>
<gene>
    <name evidence="1" type="ORF">CTER_5177</name>
</gene>
<dbReference type="Proteomes" id="UP000014155">
    <property type="component" value="Unassembled WGS sequence"/>
</dbReference>
<dbReference type="InterPro" id="IPR037208">
    <property type="entry name" value="Spo0E-like_sf"/>
</dbReference>
<evidence type="ECO:0000313" key="2">
    <source>
        <dbReference type="Proteomes" id="UP000014155"/>
    </source>
</evidence>
<keyword evidence="2" id="KW-1185">Reference proteome</keyword>
<dbReference type="GO" id="GO:0043937">
    <property type="term" value="P:regulation of sporulation"/>
    <property type="evidence" value="ECO:0007669"/>
    <property type="project" value="InterPro"/>
</dbReference>
<dbReference type="Gene3D" id="4.10.280.10">
    <property type="entry name" value="Helix-loop-helix DNA-binding domain"/>
    <property type="match status" value="1"/>
</dbReference>
<dbReference type="STRING" id="1195236.CTER_5177"/>
<reference evidence="1 2" key="1">
    <citation type="journal article" date="2013" name="Genome Announc.">
        <title>Draft Genome Sequence of the Cellulolytic, Mesophilic, Anaerobic Bacterium Clostridium termitidis Strain CT1112 (DSM 5398).</title>
        <authorList>
            <person name="Lal S."/>
            <person name="Ramachandran U."/>
            <person name="Zhang X."/>
            <person name="Munir R."/>
            <person name="Sparling R."/>
            <person name="Levin D.B."/>
        </authorList>
    </citation>
    <scope>NUCLEOTIDE SEQUENCE [LARGE SCALE GENOMIC DNA]</scope>
    <source>
        <strain evidence="1 2">CT1112</strain>
    </source>
</reference>
<protein>
    <submittedName>
        <fullName evidence="1">Spo0E like sporulation regulatory protein</fullName>
    </submittedName>
</protein>
<accession>S0FF25</accession>
<dbReference type="InterPro" id="IPR018540">
    <property type="entry name" value="Spo0E-like"/>
</dbReference>
<dbReference type="RefSeq" id="WP_004630722.1">
    <property type="nucleotide sequence ID" value="NZ_AORV01000070.1"/>
</dbReference>
<comment type="caution">
    <text evidence="1">The sequence shown here is derived from an EMBL/GenBank/DDBJ whole genome shotgun (WGS) entry which is preliminary data.</text>
</comment>
<dbReference type="AlphaFoldDB" id="S0FF25"/>
<evidence type="ECO:0000313" key="1">
    <source>
        <dbReference type="EMBL" id="EMS69235.1"/>
    </source>
</evidence>
<dbReference type="InterPro" id="IPR036638">
    <property type="entry name" value="HLH_DNA-bd_sf"/>
</dbReference>
<dbReference type="Pfam" id="PF09388">
    <property type="entry name" value="SpoOE-like"/>
    <property type="match status" value="1"/>
</dbReference>
<organism evidence="1 2">
    <name type="scientific">Ruminiclostridium cellobioparum subsp. termitidis CT1112</name>
    <dbReference type="NCBI Taxonomy" id="1195236"/>
    <lineage>
        <taxon>Bacteria</taxon>
        <taxon>Bacillati</taxon>
        <taxon>Bacillota</taxon>
        <taxon>Clostridia</taxon>
        <taxon>Eubacteriales</taxon>
        <taxon>Oscillospiraceae</taxon>
        <taxon>Ruminiclostridium</taxon>
    </lineage>
</organism>
<name>S0FF25_RUMCE</name>
<dbReference type="GO" id="GO:0046983">
    <property type="term" value="F:protein dimerization activity"/>
    <property type="evidence" value="ECO:0007669"/>
    <property type="project" value="InterPro"/>
</dbReference>